<dbReference type="PATRIC" id="fig|1137281.3.peg.1714"/>
<keyword evidence="2" id="KW-1185">Reference proteome</keyword>
<reference evidence="1 2" key="1">
    <citation type="submission" date="2012-12" db="EMBL/GenBank/DDBJ databases">
        <title>Genome assembly of Formosa sp. AK20.</title>
        <authorList>
            <person name="Kumar R."/>
            <person name="Khatri I."/>
            <person name="Vaidya B."/>
            <person name="Subramanian S."/>
            <person name="Pinnaka A."/>
        </authorList>
    </citation>
    <scope>NUCLEOTIDE SEQUENCE [LARGE SCALE GENOMIC DNA]</scope>
    <source>
        <strain evidence="1 2">AK20</strain>
    </source>
</reference>
<name>M7MJ82_9FLAO</name>
<accession>M7MJ82</accession>
<proteinExistence type="predicted"/>
<sequence length="37" mass="4287">MNIFFIFKYSKDSLIKGIKSSSEIYFVSFKISMGKMA</sequence>
<comment type="caution">
    <text evidence="1">The sequence shown here is derived from an EMBL/GenBank/DDBJ whole genome shotgun (WGS) entry which is preliminary data.</text>
</comment>
<organism evidence="1 2">
    <name type="scientific">Xanthomarina gelatinilytica</name>
    <dbReference type="NCBI Taxonomy" id="1137281"/>
    <lineage>
        <taxon>Bacteria</taxon>
        <taxon>Pseudomonadati</taxon>
        <taxon>Bacteroidota</taxon>
        <taxon>Flavobacteriia</taxon>
        <taxon>Flavobacteriales</taxon>
        <taxon>Flavobacteriaceae</taxon>
        <taxon>Xanthomarina</taxon>
    </lineage>
</organism>
<dbReference type="AlphaFoldDB" id="M7MJ82"/>
<evidence type="ECO:0000313" key="1">
    <source>
        <dbReference type="EMBL" id="EMQ94920.1"/>
    </source>
</evidence>
<protein>
    <submittedName>
        <fullName evidence="1">Uncharacterized protein</fullName>
    </submittedName>
</protein>
<gene>
    <name evidence="1" type="ORF">D778_00280</name>
</gene>
<dbReference type="EMBL" id="ANLA01000013">
    <property type="protein sequence ID" value="EMQ94920.1"/>
    <property type="molecule type" value="Genomic_DNA"/>
</dbReference>
<evidence type="ECO:0000313" key="2">
    <source>
        <dbReference type="Proteomes" id="UP000012024"/>
    </source>
</evidence>
<dbReference type="Proteomes" id="UP000012024">
    <property type="component" value="Unassembled WGS sequence"/>
</dbReference>